<evidence type="ECO:0000313" key="3">
    <source>
        <dbReference type="Proteomes" id="UP000653472"/>
    </source>
</evidence>
<comment type="caution">
    <text evidence="2">The sequence shown here is derived from an EMBL/GenBank/DDBJ whole genome shotgun (WGS) entry which is preliminary data.</text>
</comment>
<sequence length="258" mass="27106">MKMKTTTLMALWGAAALCAQSTAWADVQAAARLTPPQRIEAPTTAKGLSLLGVLKTPKPVVWGNAASAAVLFTAGCSASVTGYDRCVDVSPGMPAAYDIRDLSSVTLPARASRTLVCPLISNHYLYNLMNTVVSYTTGGGVRFDPYYTIDSATLDDPSLIDPSTGQAYAGKLDLSASATYSYGTNNLRPGLPESQQGEVSRSCVGGLTADFFESVYGLPSATAEKLIAGALTIHLNLRGETTNLHDGSYLLGLRLISD</sequence>
<proteinExistence type="predicted"/>
<name>A0A970B9U8_9GAMM</name>
<evidence type="ECO:0008006" key="4">
    <source>
        <dbReference type="Google" id="ProtNLM"/>
    </source>
</evidence>
<evidence type="ECO:0000313" key="2">
    <source>
        <dbReference type="EMBL" id="NKF23724.1"/>
    </source>
</evidence>
<organism evidence="2 3">
    <name type="scientific">Solimonas marina</name>
    <dbReference type="NCBI Taxonomy" id="2714601"/>
    <lineage>
        <taxon>Bacteria</taxon>
        <taxon>Pseudomonadati</taxon>
        <taxon>Pseudomonadota</taxon>
        <taxon>Gammaproteobacteria</taxon>
        <taxon>Nevskiales</taxon>
        <taxon>Nevskiaceae</taxon>
        <taxon>Solimonas</taxon>
    </lineage>
</organism>
<keyword evidence="1" id="KW-0732">Signal</keyword>
<dbReference type="EMBL" id="JAAVXB010000009">
    <property type="protein sequence ID" value="NKF23724.1"/>
    <property type="molecule type" value="Genomic_DNA"/>
</dbReference>
<accession>A0A970B9U8</accession>
<dbReference type="AlphaFoldDB" id="A0A970B9U8"/>
<evidence type="ECO:0000256" key="1">
    <source>
        <dbReference type="SAM" id="SignalP"/>
    </source>
</evidence>
<feature type="signal peptide" evidence="1">
    <location>
        <begin position="1"/>
        <end position="25"/>
    </location>
</feature>
<reference evidence="2" key="1">
    <citation type="submission" date="2020-03" db="EMBL/GenBank/DDBJ databases">
        <title>Solimonas marina sp. nov., isolated from deep seawater of the Pacific Ocean.</title>
        <authorList>
            <person name="Liu X."/>
            <person name="Lai Q."/>
            <person name="Sun F."/>
            <person name="Gai Y."/>
            <person name="Li G."/>
            <person name="Shao Z."/>
        </authorList>
    </citation>
    <scope>NUCLEOTIDE SEQUENCE</scope>
    <source>
        <strain evidence="2">C16B3</strain>
    </source>
</reference>
<protein>
    <recommendedName>
        <fullName evidence="4">DUF1120 domain-containing protein</fullName>
    </recommendedName>
</protein>
<gene>
    <name evidence="2" type="ORF">G7Y82_15505</name>
</gene>
<dbReference type="RefSeq" id="WP_168149044.1">
    <property type="nucleotide sequence ID" value="NZ_JAAVXB010000009.1"/>
</dbReference>
<keyword evidence="3" id="KW-1185">Reference proteome</keyword>
<feature type="chain" id="PRO_5037056837" description="DUF1120 domain-containing protein" evidence="1">
    <location>
        <begin position="26"/>
        <end position="258"/>
    </location>
</feature>
<dbReference type="Proteomes" id="UP000653472">
    <property type="component" value="Unassembled WGS sequence"/>
</dbReference>